<dbReference type="InterPro" id="IPR010730">
    <property type="entry name" value="HET"/>
</dbReference>
<evidence type="ECO:0000313" key="3">
    <source>
        <dbReference type="Proteomes" id="UP000288429"/>
    </source>
</evidence>
<dbReference type="Pfam" id="PF06985">
    <property type="entry name" value="HET"/>
    <property type="match status" value="1"/>
</dbReference>
<evidence type="ECO:0000313" key="2">
    <source>
        <dbReference type="EMBL" id="RSL96827.1"/>
    </source>
</evidence>
<protein>
    <recommendedName>
        <fullName evidence="1">Heterokaryon incompatibility domain-containing protein</fullName>
    </recommendedName>
</protein>
<proteinExistence type="predicted"/>
<dbReference type="EMBL" id="NIZV01000267">
    <property type="protein sequence ID" value="RSL96827.1"/>
    <property type="molecule type" value="Genomic_DNA"/>
</dbReference>
<dbReference type="AlphaFoldDB" id="A0A428T489"/>
<comment type="caution">
    <text evidence="2">The sequence shown here is derived from an EMBL/GenBank/DDBJ whole genome shotgun (WGS) entry which is preliminary data.</text>
</comment>
<name>A0A428T489_9HYPO</name>
<reference evidence="2 3" key="1">
    <citation type="submission" date="2017-06" db="EMBL/GenBank/DDBJ databases">
        <title>Cmopartive genomic analysis of Ambrosia Fusariam Clade fungi.</title>
        <authorList>
            <person name="Stajich J.E."/>
            <person name="Carrillo J."/>
            <person name="Kijimoto T."/>
            <person name="Eskalen A."/>
            <person name="O'Donnell K."/>
            <person name="Kasson M."/>
        </authorList>
    </citation>
    <scope>NUCLEOTIDE SEQUENCE [LARGE SCALE GENOMIC DNA]</scope>
    <source>
        <strain evidence="2 3">NRRL 20438</strain>
    </source>
</reference>
<accession>A0A428T489</accession>
<evidence type="ECO:0000259" key="1">
    <source>
        <dbReference type="Pfam" id="PF06985"/>
    </source>
</evidence>
<gene>
    <name evidence="2" type="ORF">CDV31_013293</name>
</gene>
<dbReference type="Proteomes" id="UP000288429">
    <property type="component" value="Unassembled WGS sequence"/>
</dbReference>
<organism evidence="2 3">
    <name type="scientific">Fusarium ambrosium</name>
    <dbReference type="NCBI Taxonomy" id="131363"/>
    <lineage>
        <taxon>Eukaryota</taxon>
        <taxon>Fungi</taxon>
        <taxon>Dikarya</taxon>
        <taxon>Ascomycota</taxon>
        <taxon>Pezizomycotina</taxon>
        <taxon>Sordariomycetes</taxon>
        <taxon>Hypocreomycetidae</taxon>
        <taxon>Hypocreales</taxon>
        <taxon>Nectriaceae</taxon>
        <taxon>Fusarium</taxon>
        <taxon>Fusarium solani species complex</taxon>
    </lineage>
</organism>
<dbReference type="PANTHER" id="PTHR33112:SF12">
    <property type="entry name" value="HETEROKARYON INCOMPATIBILITY DOMAIN-CONTAINING PROTEIN"/>
    <property type="match status" value="1"/>
</dbReference>
<keyword evidence="3" id="KW-1185">Reference proteome</keyword>
<feature type="domain" description="Heterokaryon incompatibility" evidence="1">
    <location>
        <begin position="271"/>
        <end position="411"/>
    </location>
</feature>
<dbReference type="PANTHER" id="PTHR33112">
    <property type="entry name" value="DOMAIN PROTEIN, PUTATIVE-RELATED"/>
    <property type="match status" value="1"/>
</dbReference>
<sequence length="765" mass="86920">MPIIEKACSALDLIRSLLSWPDRRLLCMWCGGIGHKPTRCPTRHRRGPTRETLKQLAEEVKGNALCEPCRLRWPGIIALFAQDDPHSPPGSSPSYRFTRKTYSLGPIADLILDAHCPLCRLIFALAPWKQITATGKRRHEIRLIQAWTPEWLGLSAKEVDQIQSYSSCVTSKICKIPWSDDPPPVDSFPFRDQETAVIIPAAKDSSAMLCGRHINPEIVDSDIIKSWLRRCEVHHPRSCTPAWEEAQRQMKLIDVNSCQVVPYPTSGRVDYTALSYVWGDVTKESYQVGCKVQHAPKTITDAMTITRRLGKDYVWVDAICIDQYDEQDVSRQVKLMHAIYSGAWVTLVALAGDSAYYGLPRVSSAPGKAVNGGHARWTCSHGGITLATALSSLETHIGRSKWATRGWTFQEGILSPRCLYFTEEQAFYRCNVLEACESLDDSNSHPHSMQDSGKDSLKQGFDHSLTARILTESVENLPGAMEMMRNRLPEFFIDDGIYLYRALMDDYARRALSQDRDSIRACSGILDRLQKRYLHSGFFWGIPRDDFKESLLWTHSFGSQTRRRPDFPSWSWAGWEGSILYYDNSFEAPQPYVQLFEIRDGQRVPVQAYSTQDSPFPADYAFIPEEETIFQSTRASGSIDSADLGRAEREGMLLVDGVLITVLCGYQYGIGLRKRIKVDKGMGFIWDPLDGIYVKFDKGFVEGGIYDCLLIGWAQDEDTDEMCLEFLLLSWDGEIAYREGVMRIPFPDEFWQRNVQFRLETFFLG</sequence>